<name>A0ABR7GFG6_9FIRM</name>
<dbReference type="Proteomes" id="UP000643810">
    <property type="component" value="Unassembled WGS sequence"/>
</dbReference>
<organism evidence="1 2">
    <name type="scientific">Roseburia lenta</name>
    <dbReference type="NCBI Taxonomy" id="2763061"/>
    <lineage>
        <taxon>Bacteria</taxon>
        <taxon>Bacillati</taxon>
        <taxon>Bacillota</taxon>
        <taxon>Clostridia</taxon>
        <taxon>Lachnospirales</taxon>
        <taxon>Lachnospiraceae</taxon>
        <taxon>Roseburia</taxon>
    </lineage>
</organism>
<sequence length="224" mass="26100">MNEKIEMLLSTYAGDDTDLCYYILDILNQSENPGSSLEYFMEKVRTRSSDETYSLEKKFSINELQQLDSIYSKYVDELLVAIVNKAHLSKWNIGKFYDTLWEKISTDILFENEKTKSFVLFKMAQNPLMPYVEIDSPLSMSDEKFSEILEKNKDLIIKIRHILSLNFTQKTEVASLILNEIQKNKSFEEQSVILAIVLDEFTQRKVNGLMQMLGNANVKFEQNK</sequence>
<proteinExistence type="predicted"/>
<evidence type="ECO:0000313" key="1">
    <source>
        <dbReference type="EMBL" id="MBC5685863.1"/>
    </source>
</evidence>
<reference evidence="1 2" key="1">
    <citation type="submission" date="2020-08" db="EMBL/GenBank/DDBJ databases">
        <title>Genome public.</title>
        <authorList>
            <person name="Liu C."/>
            <person name="Sun Q."/>
        </authorList>
    </citation>
    <scope>NUCLEOTIDE SEQUENCE [LARGE SCALE GENOMIC DNA]</scope>
    <source>
        <strain evidence="1 2">NSJ-9</strain>
    </source>
</reference>
<evidence type="ECO:0000313" key="2">
    <source>
        <dbReference type="Proteomes" id="UP000643810"/>
    </source>
</evidence>
<accession>A0ABR7GFG6</accession>
<protein>
    <submittedName>
        <fullName evidence="1">Uncharacterized protein</fullName>
    </submittedName>
</protein>
<keyword evidence="2" id="KW-1185">Reference proteome</keyword>
<dbReference type="EMBL" id="JACOPG010000002">
    <property type="protein sequence ID" value="MBC5685863.1"/>
    <property type="molecule type" value="Genomic_DNA"/>
</dbReference>
<dbReference type="RefSeq" id="WP_186854014.1">
    <property type="nucleotide sequence ID" value="NZ_JACOPG010000002.1"/>
</dbReference>
<comment type="caution">
    <text evidence="1">The sequence shown here is derived from an EMBL/GenBank/DDBJ whole genome shotgun (WGS) entry which is preliminary data.</text>
</comment>
<gene>
    <name evidence="1" type="ORF">H8R94_04470</name>
</gene>